<evidence type="ECO:0000313" key="3">
    <source>
        <dbReference type="EMBL" id="MCL6269168.1"/>
    </source>
</evidence>
<dbReference type="PANTHER" id="PTHR48027">
    <property type="entry name" value="HETEROGENEOUS NUCLEAR RIBONUCLEOPROTEIN 87F-RELATED"/>
    <property type="match status" value="1"/>
</dbReference>
<feature type="domain" description="RRM" evidence="2">
    <location>
        <begin position="4"/>
        <end position="81"/>
    </location>
</feature>
<keyword evidence="1" id="KW-0694">RNA-binding</keyword>
<dbReference type="Pfam" id="PF00076">
    <property type="entry name" value="RRM_1"/>
    <property type="match status" value="1"/>
</dbReference>
<dbReference type="EMBL" id="JAMFLX010000004">
    <property type="protein sequence ID" value="MCL6269168.1"/>
    <property type="molecule type" value="Genomic_DNA"/>
</dbReference>
<gene>
    <name evidence="3" type="ORF">M3P05_04320</name>
</gene>
<dbReference type="InterPro" id="IPR052462">
    <property type="entry name" value="SLIRP/GR-RBP-like"/>
</dbReference>
<dbReference type="InterPro" id="IPR000504">
    <property type="entry name" value="RRM_dom"/>
</dbReference>
<name>A0ABT0PCZ1_9GAMM</name>
<dbReference type="InterPro" id="IPR035979">
    <property type="entry name" value="RBD_domain_sf"/>
</dbReference>
<evidence type="ECO:0000313" key="4">
    <source>
        <dbReference type="Proteomes" id="UP001203338"/>
    </source>
</evidence>
<comment type="caution">
    <text evidence="3">The sequence shown here is derived from an EMBL/GenBank/DDBJ whole genome shotgun (WGS) entry which is preliminary data.</text>
</comment>
<evidence type="ECO:0000259" key="2">
    <source>
        <dbReference type="PROSITE" id="PS50102"/>
    </source>
</evidence>
<dbReference type="InterPro" id="IPR012677">
    <property type="entry name" value="Nucleotide-bd_a/b_plait_sf"/>
</dbReference>
<reference evidence="3 4" key="1">
    <citation type="submission" date="2022-05" db="EMBL/GenBank/DDBJ databases">
        <authorList>
            <person name="Park J.-S."/>
        </authorList>
    </citation>
    <scope>NUCLEOTIDE SEQUENCE [LARGE SCALE GENOMIC DNA]</scope>
    <source>
        <strain evidence="3 4">2012CJ34-2</strain>
    </source>
</reference>
<organism evidence="3 4">
    <name type="scientific">Parendozoicomonas callyspongiae</name>
    <dbReference type="NCBI Taxonomy" id="2942213"/>
    <lineage>
        <taxon>Bacteria</taxon>
        <taxon>Pseudomonadati</taxon>
        <taxon>Pseudomonadota</taxon>
        <taxon>Gammaproteobacteria</taxon>
        <taxon>Oceanospirillales</taxon>
        <taxon>Endozoicomonadaceae</taxon>
        <taxon>Parendozoicomonas</taxon>
    </lineage>
</organism>
<dbReference type="SUPFAM" id="SSF54928">
    <property type="entry name" value="RNA-binding domain, RBD"/>
    <property type="match status" value="1"/>
</dbReference>
<protein>
    <submittedName>
        <fullName evidence="3">RNA-binding protein</fullName>
    </submittedName>
</protein>
<dbReference type="Proteomes" id="UP001203338">
    <property type="component" value="Unassembled WGS sequence"/>
</dbReference>
<dbReference type="RefSeq" id="WP_249698091.1">
    <property type="nucleotide sequence ID" value="NZ_JAMFLX010000004.1"/>
</dbReference>
<accession>A0ABT0PCZ1</accession>
<dbReference type="Gene3D" id="3.30.70.330">
    <property type="match status" value="1"/>
</dbReference>
<proteinExistence type="predicted"/>
<sequence>MQQNKLFIGNLSFRATEQELEEVFGQYGELEEVKIIMDRETGRSRGFAFVTFADDASAKDALALDGTAVSGRDMRVSIATERPRRPAGNNNRSNRF</sequence>
<keyword evidence="4" id="KW-1185">Reference proteome</keyword>
<dbReference type="PROSITE" id="PS50102">
    <property type="entry name" value="RRM"/>
    <property type="match status" value="1"/>
</dbReference>
<evidence type="ECO:0000256" key="1">
    <source>
        <dbReference type="ARBA" id="ARBA00022884"/>
    </source>
</evidence>
<dbReference type="SMART" id="SM00360">
    <property type="entry name" value="RRM"/>
    <property type="match status" value="1"/>
</dbReference>